<dbReference type="AlphaFoldDB" id="A0A3A1V232"/>
<gene>
    <name evidence="5" type="ORF">D3P08_06375</name>
</gene>
<dbReference type="GO" id="GO:0003677">
    <property type="term" value="F:DNA binding"/>
    <property type="evidence" value="ECO:0007669"/>
    <property type="project" value="UniProtKB-KW"/>
</dbReference>
<protein>
    <submittedName>
        <fullName evidence="5">Helix-turn-helix transcriptional regulator</fullName>
    </submittedName>
</protein>
<dbReference type="GO" id="GO:0006355">
    <property type="term" value="P:regulation of DNA-templated transcription"/>
    <property type="evidence" value="ECO:0007669"/>
    <property type="project" value="InterPro"/>
</dbReference>
<accession>A0A3A1V232</accession>
<dbReference type="InterPro" id="IPR000792">
    <property type="entry name" value="Tscrpt_reg_LuxR_C"/>
</dbReference>
<dbReference type="SUPFAM" id="SSF46894">
    <property type="entry name" value="C-terminal effector domain of the bipartite response regulators"/>
    <property type="match status" value="1"/>
</dbReference>
<proteinExistence type="predicted"/>
<dbReference type="EMBL" id="QXQA01000003">
    <property type="protein sequence ID" value="RIX53881.1"/>
    <property type="molecule type" value="Genomic_DNA"/>
</dbReference>
<dbReference type="SMART" id="SM00421">
    <property type="entry name" value="HTH_LUXR"/>
    <property type="match status" value="1"/>
</dbReference>
<dbReference type="OrthoDB" id="182489at2"/>
<dbReference type="InterPro" id="IPR041664">
    <property type="entry name" value="AAA_16"/>
</dbReference>
<dbReference type="PANTHER" id="PTHR44688:SF16">
    <property type="entry name" value="DNA-BINDING TRANSCRIPTIONAL ACTIVATOR DEVR_DOSR"/>
    <property type="match status" value="1"/>
</dbReference>
<dbReference type="Proteomes" id="UP000266482">
    <property type="component" value="Unassembled WGS sequence"/>
</dbReference>
<dbReference type="RefSeq" id="WP_119598627.1">
    <property type="nucleotide sequence ID" value="NZ_QXQA01000003.1"/>
</dbReference>
<dbReference type="InterPro" id="IPR016032">
    <property type="entry name" value="Sig_transdc_resp-reg_C-effctor"/>
</dbReference>
<organism evidence="5 6">
    <name type="scientific">Paenibacillus nanensis</name>
    <dbReference type="NCBI Taxonomy" id="393251"/>
    <lineage>
        <taxon>Bacteria</taxon>
        <taxon>Bacillati</taxon>
        <taxon>Bacillota</taxon>
        <taxon>Bacilli</taxon>
        <taxon>Bacillales</taxon>
        <taxon>Paenibacillaceae</taxon>
        <taxon>Paenibacillus</taxon>
    </lineage>
</organism>
<keyword evidence="6" id="KW-1185">Reference proteome</keyword>
<dbReference type="Gene3D" id="3.40.50.300">
    <property type="entry name" value="P-loop containing nucleotide triphosphate hydrolases"/>
    <property type="match status" value="1"/>
</dbReference>
<dbReference type="SUPFAM" id="SSF52540">
    <property type="entry name" value="P-loop containing nucleoside triphosphate hydrolases"/>
    <property type="match status" value="1"/>
</dbReference>
<evidence type="ECO:0000256" key="1">
    <source>
        <dbReference type="ARBA" id="ARBA00023015"/>
    </source>
</evidence>
<keyword evidence="3" id="KW-0804">Transcription</keyword>
<dbReference type="Pfam" id="PF00196">
    <property type="entry name" value="GerE"/>
    <property type="match status" value="1"/>
</dbReference>
<dbReference type="CDD" id="cd06170">
    <property type="entry name" value="LuxR_C_like"/>
    <property type="match status" value="1"/>
</dbReference>
<sequence length="695" mass="79003">MKSDNNSHLAQSGMEDRERYFIVGREKELAHFQTLLTDIAEQGSAHFLHVYGTGGVGKSTFLRLCKSLAAQEGACFVHLESRDFVHTEQGITDALLRQLREEIPREEFQRGEERAMSDRERCTAAIGRIAHRRPVVIAFDTFEEMQDMETWLRERLFPMLPPRTIVLMAGRHPLKGSWQLSAVWRERLLQIPMKHLDKGDCREYLRRCGITEDVSVEHVWRLSKGHPLTLSLAAAAESYQEDEDFAAGTDWFEEVAALWLKEVPDGQLRTVVEAACVLRHFNQELLSYVLEEEVAADVFDRLTQLSFVRKSERGWQLHDLMRETTCARLKERTPGRYKRLCERSAAYYADAILAAAGRRSSAWEYAEFFRYVGASVLRALTDDAAKGSYYWETITETSLAEAKRYIEMRQKWPEPVAGVGIDPVTGAQFRIEYSIEEIRYNVALLDIEAIYRLEPTAIKLLRDSQSGVHGIAVFIPIHAGTLSFMEKDPISRPFFASLSAEEKQRLMTPREQPEGWFMRVMDFSDVMNPDMRSEVINLMNAYFCSGGIVVCSPYPSGISREAYPGFGFSVVAGAAHYHYDGKTEAPTYALDTRGDKLRSFLEGMFRKAGLEWQAPQAEPAADISEGKAERRAAIMKKLTKREQQVAELVLAGYSNLEAAQSLYVSEVTVKKHLMAIYTKLNIHSRMQLAGMLHGD</sequence>
<feature type="domain" description="HTH luxR-type" evidence="4">
    <location>
        <begin position="629"/>
        <end position="695"/>
    </location>
</feature>
<dbReference type="InterPro" id="IPR027417">
    <property type="entry name" value="P-loop_NTPase"/>
</dbReference>
<reference evidence="5 6" key="1">
    <citation type="submission" date="2018-09" db="EMBL/GenBank/DDBJ databases">
        <title>Paenibacillus aracenensis nov. sp. isolated from a cave in southern Spain.</title>
        <authorList>
            <person name="Jurado V."/>
            <person name="Gutierrez-Patricio S."/>
            <person name="Gonzalez-Pimentel J.L."/>
            <person name="Miller A.Z."/>
            <person name="Laiz L."/>
            <person name="Saiz-Jimenez C."/>
        </authorList>
    </citation>
    <scope>NUCLEOTIDE SEQUENCE [LARGE SCALE GENOMIC DNA]</scope>
    <source>
        <strain evidence="5 6">DSM 22867</strain>
    </source>
</reference>
<evidence type="ECO:0000259" key="4">
    <source>
        <dbReference type="PROSITE" id="PS50043"/>
    </source>
</evidence>
<dbReference type="Pfam" id="PF13191">
    <property type="entry name" value="AAA_16"/>
    <property type="match status" value="1"/>
</dbReference>
<keyword evidence="1" id="KW-0805">Transcription regulation</keyword>
<dbReference type="PROSITE" id="PS50043">
    <property type="entry name" value="HTH_LUXR_2"/>
    <property type="match status" value="1"/>
</dbReference>
<dbReference type="PRINTS" id="PR00038">
    <property type="entry name" value="HTHLUXR"/>
</dbReference>
<keyword evidence="2" id="KW-0238">DNA-binding</keyword>
<name>A0A3A1V232_9BACL</name>
<comment type="caution">
    <text evidence="5">The sequence shown here is derived from an EMBL/GenBank/DDBJ whole genome shotgun (WGS) entry which is preliminary data.</text>
</comment>
<evidence type="ECO:0000313" key="6">
    <source>
        <dbReference type="Proteomes" id="UP000266482"/>
    </source>
</evidence>
<dbReference type="InterPro" id="IPR036388">
    <property type="entry name" value="WH-like_DNA-bd_sf"/>
</dbReference>
<evidence type="ECO:0000313" key="5">
    <source>
        <dbReference type="EMBL" id="RIX53881.1"/>
    </source>
</evidence>
<dbReference type="PANTHER" id="PTHR44688">
    <property type="entry name" value="DNA-BINDING TRANSCRIPTIONAL ACTIVATOR DEVR_DOSR"/>
    <property type="match status" value="1"/>
</dbReference>
<dbReference type="Gene3D" id="1.10.10.10">
    <property type="entry name" value="Winged helix-like DNA-binding domain superfamily/Winged helix DNA-binding domain"/>
    <property type="match status" value="1"/>
</dbReference>
<evidence type="ECO:0000256" key="2">
    <source>
        <dbReference type="ARBA" id="ARBA00023125"/>
    </source>
</evidence>
<evidence type="ECO:0000256" key="3">
    <source>
        <dbReference type="ARBA" id="ARBA00023163"/>
    </source>
</evidence>